<dbReference type="AlphaFoldDB" id="A0A1M6ZD19"/>
<organism evidence="2 4">
    <name type="scientific">Chryseobacterium contaminans</name>
    <dbReference type="NCBI Taxonomy" id="1423959"/>
    <lineage>
        <taxon>Bacteria</taxon>
        <taxon>Pseudomonadati</taxon>
        <taxon>Bacteroidota</taxon>
        <taxon>Flavobacteriia</taxon>
        <taxon>Flavobacteriales</taxon>
        <taxon>Weeksellaceae</taxon>
        <taxon>Chryseobacterium group</taxon>
        <taxon>Chryseobacterium</taxon>
    </lineage>
</organism>
<name>A0A1M6ZD19_9FLAO</name>
<proteinExistence type="predicted"/>
<dbReference type="SUPFAM" id="SSF48295">
    <property type="entry name" value="TrpR-like"/>
    <property type="match status" value="1"/>
</dbReference>
<evidence type="ECO:0000313" key="4">
    <source>
        <dbReference type="Proteomes" id="UP000184069"/>
    </source>
</evidence>
<reference evidence="2 4" key="2">
    <citation type="submission" date="2016-11" db="EMBL/GenBank/DDBJ databases">
        <authorList>
            <person name="Jaros S."/>
            <person name="Januszkiewicz K."/>
            <person name="Wedrychowicz H."/>
        </authorList>
    </citation>
    <scope>NUCLEOTIDE SEQUENCE [LARGE SCALE GENOMIC DNA]</scope>
    <source>
        <strain evidence="2 4">DSM 27621</strain>
    </source>
</reference>
<dbReference type="EMBL" id="FRBM01000003">
    <property type="protein sequence ID" value="SHL28357.1"/>
    <property type="molecule type" value="Genomic_DNA"/>
</dbReference>
<evidence type="ECO:0000313" key="3">
    <source>
        <dbReference type="Proteomes" id="UP000093508"/>
    </source>
</evidence>
<sequence>MKGSQPNYKLIYTDIIENKFPEKKKECEALLNKKKLTVLNIIELNQKIFGISKETEELNQKLRSYSKSDILEILEYQKKYEYTNKQLANHFKLSRNTVTKWKRMFVDEENEFFF</sequence>
<keyword evidence="3" id="KW-1185">Reference proteome</keyword>
<reference evidence="1 3" key="1">
    <citation type="submission" date="2016-07" db="EMBL/GenBank/DDBJ databases">
        <authorList>
            <person name="Jeong J.-J."/>
            <person name="Kim D.W."/>
            <person name="Sang M.K."/>
            <person name="Choi I.-G."/>
            <person name="Kim K.D."/>
        </authorList>
    </citation>
    <scope>NUCLEOTIDE SEQUENCE [LARGE SCALE GENOMIC DNA]</scope>
    <source>
        <strain evidence="1 3">C-26</strain>
    </source>
</reference>
<dbReference type="OrthoDB" id="1260127at2"/>
<protein>
    <submittedName>
        <fullName evidence="1">Transposase</fullName>
    </submittedName>
</protein>
<accession>A0A1M6ZD19</accession>
<gene>
    <name evidence="1" type="ORF">BBH99_08975</name>
    <name evidence="2" type="ORF">SAMN05444407_103183</name>
</gene>
<dbReference type="RefSeq" id="WP_066696339.1">
    <property type="nucleotide sequence ID" value="NZ_FRBM01000003.1"/>
</dbReference>
<dbReference type="Proteomes" id="UP000184069">
    <property type="component" value="Unassembled WGS sequence"/>
</dbReference>
<evidence type="ECO:0000313" key="2">
    <source>
        <dbReference type="EMBL" id="SHL28357.1"/>
    </source>
</evidence>
<dbReference type="Proteomes" id="UP000093508">
    <property type="component" value="Unassembled WGS sequence"/>
</dbReference>
<dbReference type="GO" id="GO:0043565">
    <property type="term" value="F:sequence-specific DNA binding"/>
    <property type="evidence" value="ECO:0007669"/>
    <property type="project" value="InterPro"/>
</dbReference>
<evidence type="ECO:0000313" key="1">
    <source>
        <dbReference type="EMBL" id="OCA78278.1"/>
    </source>
</evidence>
<dbReference type="EMBL" id="MAYF01000246">
    <property type="protein sequence ID" value="OCA78278.1"/>
    <property type="molecule type" value="Genomic_DNA"/>
</dbReference>
<dbReference type="InterPro" id="IPR010921">
    <property type="entry name" value="Trp_repressor/repl_initiator"/>
</dbReference>